<organism evidence="3 4">
    <name type="scientific">Peribacillus asahii</name>
    <dbReference type="NCBI Taxonomy" id="228899"/>
    <lineage>
        <taxon>Bacteria</taxon>
        <taxon>Bacillati</taxon>
        <taxon>Bacillota</taxon>
        <taxon>Bacilli</taxon>
        <taxon>Bacillales</taxon>
        <taxon>Bacillaceae</taxon>
        <taxon>Peribacillus</taxon>
    </lineage>
</organism>
<evidence type="ECO:0000259" key="2">
    <source>
        <dbReference type="PROSITE" id="PS50110"/>
    </source>
</evidence>
<dbReference type="AlphaFoldDB" id="A0A398B8V8"/>
<dbReference type="InterPro" id="IPR001789">
    <property type="entry name" value="Sig_transdc_resp-reg_receiver"/>
</dbReference>
<feature type="domain" description="Response regulatory" evidence="2">
    <location>
        <begin position="4"/>
        <end position="118"/>
    </location>
</feature>
<dbReference type="Pfam" id="PF00072">
    <property type="entry name" value="Response_reg"/>
    <property type="match status" value="1"/>
</dbReference>
<keyword evidence="4" id="KW-1185">Reference proteome</keyword>
<keyword evidence="1" id="KW-0597">Phosphoprotein</keyword>
<protein>
    <submittedName>
        <fullName evidence="3">Response regulator</fullName>
    </submittedName>
</protein>
<proteinExistence type="predicted"/>
<sequence>MKKSILLVDDSLFMRTLLKRELNSNHFTVISEAEDGLEAIEKYKMLSPDIVLMDVTMPKVNGIEALKEIICFDQCAKVVMCSALGSQPLVIEALKAGAKDYIVKPRFGNLNNTLINLY</sequence>
<dbReference type="Gene3D" id="3.40.50.2300">
    <property type="match status" value="1"/>
</dbReference>
<dbReference type="PROSITE" id="PS50110">
    <property type="entry name" value="RESPONSE_REGULATORY"/>
    <property type="match status" value="1"/>
</dbReference>
<dbReference type="SUPFAM" id="SSF52172">
    <property type="entry name" value="CheY-like"/>
    <property type="match status" value="1"/>
</dbReference>
<name>A0A398B8V8_9BACI</name>
<dbReference type="InterPro" id="IPR011006">
    <property type="entry name" value="CheY-like_superfamily"/>
</dbReference>
<dbReference type="PANTHER" id="PTHR43228">
    <property type="entry name" value="TWO-COMPONENT RESPONSE REGULATOR"/>
    <property type="match status" value="1"/>
</dbReference>
<evidence type="ECO:0000313" key="3">
    <source>
        <dbReference type="EMBL" id="RID85931.1"/>
    </source>
</evidence>
<dbReference type="PANTHER" id="PTHR43228:SF1">
    <property type="entry name" value="TWO-COMPONENT RESPONSE REGULATOR ARR22"/>
    <property type="match status" value="1"/>
</dbReference>
<dbReference type="SMART" id="SM00448">
    <property type="entry name" value="REC"/>
    <property type="match status" value="1"/>
</dbReference>
<comment type="caution">
    <text evidence="3">The sequence shown here is derived from an EMBL/GenBank/DDBJ whole genome shotgun (WGS) entry which is preliminary data.</text>
</comment>
<evidence type="ECO:0000313" key="4">
    <source>
        <dbReference type="Proteomes" id="UP000266016"/>
    </source>
</evidence>
<dbReference type="RefSeq" id="WP_119117198.1">
    <property type="nucleotide sequence ID" value="NZ_QWVS01000017.1"/>
</dbReference>
<dbReference type="GO" id="GO:0000160">
    <property type="term" value="P:phosphorelay signal transduction system"/>
    <property type="evidence" value="ECO:0007669"/>
    <property type="project" value="InterPro"/>
</dbReference>
<reference evidence="3 4" key="1">
    <citation type="submission" date="2018-08" db="EMBL/GenBank/DDBJ databases">
        <title>Bacillus jemisoniae sp. nov., Bacillus chryseoplanitiae sp. nov., Bacillus resnikiae sp. nov., and Bacillus frankliniae sp. nov., isolated from Viking spacecraft and associated surfaces.</title>
        <authorList>
            <person name="Seuylemezian A."/>
            <person name="Vaishampayan P."/>
        </authorList>
    </citation>
    <scope>NUCLEOTIDE SEQUENCE [LARGE SCALE GENOMIC DNA]</scope>
    <source>
        <strain evidence="3 4">MA001</strain>
    </source>
</reference>
<evidence type="ECO:0000256" key="1">
    <source>
        <dbReference type="PROSITE-ProRule" id="PRU00169"/>
    </source>
</evidence>
<gene>
    <name evidence="3" type="ORF">D1953_10790</name>
</gene>
<dbReference type="InterPro" id="IPR052048">
    <property type="entry name" value="ST_Response_Regulator"/>
</dbReference>
<accession>A0A398B8V8</accession>
<feature type="modified residue" description="4-aspartylphosphate" evidence="1">
    <location>
        <position position="54"/>
    </location>
</feature>
<dbReference type="EMBL" id="QWVS01000017">
    <property type="protein sequence ID" value="RID85931.1"/>
    <property type="molecule type" value="Genomic_DNA"/>
</dbReference>
<dbReference type="Proteomes" id="UP000266016">
    <property type="component" value="Unassembled WGS sequence"/>
</dbReference>